<protein>
    <submittedName>
        <fullName evidence="1">Uncharacterized protein</fullName>
    </submittedName>
</protein>
<accession>A0A830FSF8</accession>
<dbReference type="Proteomes" id="UP000656367">
    <property type="component" value="Unassembled WGS sequence"/>
</dbReference>
<organism evidence="1 2">
    <name type="scientific">Haloarcula argentinensis</name>
    <dbReference type="NCBI Taxonomy" id="43776"/>
    <lineage>
        <taxon>Archaea</taxon>
        <taxon>Methanobacteriati</taxon>
        <taxon>Methanobacteriota</taxon>
        <taxon>Stenosarchaea group</taxon>
        <taxon>Halobacteria</taxon>
        <taxon>Halobacteriales</taxon>
        <taxon>Haloarculaceae</taxon>
        <taxon>Haloarcula</taxon>
    </lineage>
</organism>
<gene>
    <name evidence="1" type="ORF">GCM10009006_37960</name>
</gene>
<proteinExistence type="predicted"/>
<name>A0A830FSF8_HALAR</name>
<reference evidence="1" key="1">
    <citation type="journal article" date="2014" name="Int. J. Syst. Evol. Microbiol.">
        <title>Complete genome sequence of Corynebacterium casei LMG S-19264T (=DSM 44701T), isolated from a smear-ripened cheese.</title>
        <authorList>
            <consortium name="US DOE Joint Genome Institute (JGI-PGF)"/>
            <person name="Walter F."/>
            <person name="Albersmeier A."/>
            <person name="Kalinowski J."/>
            <person name="Ruckert C."/>
        </authorList>
    </citation>
    <scope>NUCLEOTIDE SEQUENCE</scope>
    <source>
        <strain evidence="1">JCM 15759</strain>
    </source>
</reference>
<dbReference type="EMBL" id="BMON01000015">
    <property type="protein sequence ID" value="GGM53265.1"/>
    <property type="molecule type" value="Genomic_DNA"/>
</dbReference>
<comment type="caution">
    <text evidence="1">The sequence shown here is derived from an EMBL/GenBank/DDBJ whole genome shotgun (WGS) entry which is preliminary data.</text>
</comment>
<sequence length="553" mass="63425">MTGMSDISGRSGDKIINRQVQLPSIMDTDTDIYDVFRSDDSCKEKLQQLGYIADSGTIDLHFYTKIIEDCGEVEPKLAFERLEDLIRNRNILTRDLDFALRAAGNPDPKISQEYLNKWLEEKEYSTAYVTGYIPHIYWHHTDFLQQELRRWYSESPVVFERAVEKTLEAYYRLRRTDEDLNGRDSELLATLTDITENEEIDAETALNSVSEDNDLLRADNLLKDLQNLQSNLDSYGLGIDYDQIRSNADSYLFLTDILGEDWVDDLQAQGNHRLARFLSHDIAREDVYMYSRANQDIDIKTRNDLESIHFLSYLDHCCESLHDHHDPTESLGADLINRQQYEDTVTEIQTINALRREFLDHEVIIEESIAGRDPDLKVELDDNAIWVEVTHARRTKEARLNSVFSAPSGIESNVRAKVTEKTRGQIKDIKKGRPNDLTMVVLKNEFSAIDNHHVREYAEGGHHMILEEGADHPTLIPGKPVAMQDTEDFDDNNIEDLDLLVNFELSGGLKSPYIEGQVFCFNANITETLLKRLGEAFNAGNRVFTSDLSFDGE</sequence>
<evidence type="ECO:0000313" key="1">
    <source>
        <dbReference type="EMBL" id="GGM53265.1"/>
    </source>
</evidence>
<evidence type="ECO:0000313" key="2">
    <source>
        <dbReference type="Proteomes" id="UP000656367"/>
    </source>
</evidence>
<dbReference type="AlphaFoldDB" id="A0A830FSF8"/>
<reference evidence="1" key="2">
    <citation type="submission" date="2020-09" db="EMBL/GenBank/DDBJ databases">
        <authorList>
            <person name="Sun Q."/>
            <person name="Ohkuma M."/>
        </authorList>
    </citation>
    <scope>NUCLEOTIDE SEQUENCE</scope>
    <source>
        <strain evidence="1">JCM 15759</strain>
    </source>
</reference>